<dbReference type="Proteomes" id="UP000815325">
    <property type="component" value="Unassembled WGS sequence"/>
</dbReference>
<dbReference type="Pfam" id="PF05183">
    <property type="entry name" value="RdRP"/>
    <property type="match status" value="1"/>
</dbReference>
<gene>
    <name evidence="3" type="ORF">DUNSADRAFT_13086</name>
</gene>
<keyword evidence="1" id="KW-0696">RNA-directed RNA polymerase</keyword>
<sequence>MVKAPTPPVVDMWLLQEPQSSWTEMALYNVKVGAKDSGTMATMEVVRSSFEALPGRMNANIVVLLDHVCQPERLFAQIVHREVQDIEETHTSYEKCLQRAKSTRSTELQYLLEAGIGLVQLNPGSLELTFVPDAYLSGEIARCVVSRTK</sequence>
<keyword evidence="1" id="KW-0808">Transferase</keyword>
<comment type="function">
    <text evidence="1">Probably involved in the RNA silencing pathway and required for the generation of small interfering RNAs (siRNAs).</text>
</comment>
<comment type="catalytic activity">
    <reaction evidence="1">
        <text>RNA(n) + a ribonucleoside 5'-triphosphate = RNA(n+1) + diphosphate</text>
        <dbReference type="Rhea" id="RHEA:21248"/>
        <dbReference type="Rhea" id="RHEA-COMP:14527"/>
        <dbReference type="Rhea" id="RHEA-COMP:17342"/>
        <dbReference type="ChEBI" id="CHEBI:33019"/>
        <dbReference type="ChEBI" id="CHEBI:61557"/>
        <dbReference type="ChEBI" id="CHEBI:140395"/>
        <dbReference type="EC" id="2.7.7.48"/>
    </reaction>
</comment>
<evidence type="ECO:0000313" key="3">
    <source>
        <dbReference type="EMBL" id="KAF5841423.1"/>
    </source>
</evidence>
<keyword evidence="1" id="KW-0548">Nucleotidyltransferase</keyword>
<accession>A0ABQ7H3M2</accession>
<keyword evidence="1" id="KW-0943">RNA-mediated gene silencing</keyword>
<name>A0ABQ7H3M2_DUNSA</name>
<dbReference type="EC" id="2.7.7.48" evidence="1"/>
<evidence type="ECO:0000256" key="1">
    <source>
        <dbReference type="RuleBase" id="RU363098"/>
    </source>
</evidence>
<feature type="domain" description="RDRP core" evidence="2">
    <location>
        <begin position="22"/>
        <end position="112"/>
    </location>
</feature>
<keyword evidence="4" id="KW-1185">Reference proteome</keyword>
<comment type="caution">
    <text evidence="3">The sequence shown here is derived from an EMBL/GenBank/DDBJ whole genome shotgun (WGS) entry which is preliminary data.</text>
</comment>
<comment type="similarity">
    <text evidence="1">Belongs to the RdRP family.</text>
</comment>
<reference evidence="3" key="1">
    <citation type="submission" date="2017-08" db="EMBL/GenBank/DDBJ databases">
        <authorList>
            <person name="Polle J.E."/>
            <person name="Barry K."/>
            <person name="Cushman J."/>
            <person name="Schmutz J."/>
            <person name="Tran D."/>
            <person name="Hathwaick L.T."/>
            <person name="Yim W.C."/>
            <person name="Jenkins J."/>
            <person name="Mckie-Krisberg Z.M."/>
            <person name="Prochnik S."/>
            <person name="Lindquist E."/>
            <person name="Dockter R.B."/>
            <person name="Adam C."/>
            <person name="Molina H."/>
            <person name="Bunkerborg J."/>
            <person name="Jin E."/>
            <person name="Buchheim M."/>
            <person name="Magnuson J."/>
        </authorList>
    </citation>
    <scope>NUCLEOTIDE SEQUENCE</scope>
    <source>
        <strain evidence="3">CCAP 19/18</strain>
    </source>
</reference>
<dbReference type="EMBL" id="MU069486">
    <property type="protein sequence ID" value="KAF5841423.1"/>
    <property type="molecule type" value="Genomic_DNA"/>
</dbReference>
<protein>
    <recommendedName>
        <fullName evidence="1">RNA-dependent RNA polymerase</fullName>
        <ecNumber evidence="1">2.7.7.48</ecNumber>
    </recommendedName>
</protein>
<evidence type="ECO:0000259" key="2">
    <source>
        <dbReference type="Pfam" id="PF05183"/>
    </source>
</evidence>
<evidence type="ECO:0000313" key="4">
    <source>
        <dbReference type="Proteomes" id="UP000815325"/>
    </source>
</evidence>
<organism evidence="3 4">
    <name type="scientific">Dunaliella salina</name>
    <name type="common">Green alga</name>
    <name type="synonym">Protococcus salinus</name>
    <dbReference type="NCBI Taxonomy" id="3046"/>
    <lineage>
        <taxon>Eukaryota</taxon>
        <taxon>Viridiplantae</taxon>
        <taxon>Chlorophyta</taxon>
        <taxon>core chlorophytes</taxon>
        <taxon>Chlorophyceae</taxon>
        <taxon>CS clade</taxon>
        <taxon>Chlamydomonadales</taxon>
        <taxon>Dunaliellaceae</taxon>
        <taxon>Dunaliella</taxon>
    </lineage>
</organism>
<proteinExistence type="inferred from homology"/>
<dbReference type="InterPro" id="IPR057596">
    <property type="entry name" value="RDRP_core"/>
</dbReference>
<keyword evidence="1" id="KW-0694">RNA-binding</keyword>